<dbReference type="FunFam" id="3.40.50.1100:FF:000003">
    <property type="entry name" value="Cystathionine beta-synthase"/>
    <property type="match status" value="1"/>
</dbReference>
<dbReference type="Gene3D" id="3.40.50.1100">
    <property type="match status" value="2"/>
</dbReference>
<dbReference type="EMBL" id="JASMQC010000013">
    <property type="protein sequence ID" value="KAK1940844.1"/>
    <property type="molecule type" value="Genomic_DNA"/>
</dbReference>
<evidence type="ECO:0000256" key="3">
    <source>
        <dbReference type="ARBA" id="ARBA00022898"/>
    </source>
</evidence>
<evidence type="ECO:0000313" key="6">
    <source>
        <dbReference type="EMBL" id="KAK1940849.1"/>
    </source>
</evidence>
<proteinExistence type="inferred from homology"/>
<dbReference type="GO" id="GO:0006535">
    <property type="term" value="P:cysteine biosynthetic process from serine"/>
    <property type="evidence" value="ECO:0007669"/>
    <property type="project" value="InterPro"/>
</dbReference>
<evidence type="ECO:0000259" key="4">
    <source>
        <dbReference type="Pfam" id="PF00291"/>
    </source>
</evidence>
<dbReference type="PROSITE" id="PS00901">
    <property type="entry name" value="CYS_SYNTHASE"/>
    <property type="match status" value="1"/>
</dbReference>
<dbReference type="AlphaFoldDB" id="A0AAD9GLB9"/>
<dbReference type="EMBL" id="JASMQC010000013">
    <property type="protein sequence ID" value="KAK1940849.1"/>
    <property type="molecule type" value="Genomic_DNA"/>
</dbReference>
<dbReference type="InterPro" id="IPR036052">
    <property type="entry name" value="TrpB-like_PALP_sf"/>
</dbReference>
<dbReference type="PANTHER" id="PTHR10314">
    <property type="entry name" value="CYSTATHIONINE BETA-SYNTHASE"/>
    <property type="match status" value="1"/>
</dbReference>
<dbReference type="InterPro" id="IPR001216">
    <property type="entry name" value="P-phosphate_BS"/>
</dbReference>
<gene>
    <name evidence="5" type="ORF">P3T76_007550</name>
    <name evidence="6" type="ORF">P3T76_007555</name>
</gene>
<comment type="cofactor">
    <cofactor evidence="1">
        <name>pyridoxal 5'-phosphate</name>
        <dbReference type="ChEBI" id="CHEBI:597326"/>
    </cofactor>
</comment>
<keyword evidence="3" id="KW-0663">Pyridoxal phosphate</keyword>
<evidence type="ECO:0000313" key="7">
    <source>
        <dbReference type="Proteomes" id="UP001259832"/>
    </source>
</evidence>
<sequence length="194" mass="21840">MGPRIANDMTELIGNTPLVYLNRVVDGCHAKIAVKCEFMEPCASVKDRVGLSMILDAEKNGRLKKGTHIIEPTSGNTGIGLAFACAVKGYKLTVVMPDTMSMERQILLKSFGCNVVHSWREGDRMCHGQSQRTGEHGGWHGIDAESVLQTRQPACPFRDNWPRDLARRGRKSRHLRGRSGFRWHFHWNRSLSEV</sequence>
<keyword evidence="7" id="KW-1185">Reference proteome</keyword>
<feature type="domain" description="Tryptophan synthase beta chain-like PALP" evidence="4">
    <location>
        <begin position="10"/>
        <end position="126"/>
    </location>
</feature>
<dbReference type="SUPFAM" id="SSF53686">
    <property type="entry name" value="Tryptophan synthase beta subunit-like PLP-dependent enzymes"/>
    <property type="match status" value="1"/>
</dbReference>
<dbReference type="InterPro" id="IPR050214">
    <property type="entry name" value="Cys_Synth/Cystath_Beta-Synth"/>
</dbReference>
<comment type="similarity">
    <text evidence="2">Belongs to the cysteine synthase/cystathionine beta-synthase family.</text>
</comment>
<dbReference type="InterPro" id="IPR001926">
    <property type="entry name" value="TrpB-like_PALP"/>
</dbReference>
<dbReference type="Proteomes" id="UP001259832">
    <property type="component" value="Unassembled WGS sequence"/>
</dbReference>
<evidence type="ECO:0000313" key="5">
    <source>
        <dbReference type="EMBL" id="KAK1940844.1"/>
    </source>
</evidence>
<evidence type="ECO:0000256" key="2">
    <source>
        <dbReference type="ARBA" id="ARBA00007103"/>
    </source>
</evidence>
<organism evidence="5 7">
    <name type="scientific">Phytophthora citrophthora</name>
    <dbReference type="NCBI Taxonomy" id="4793"/>
    <lineage>
        <taxon>Eukaryota</taxon>
        <taxon>Sar</taxon>
        <taxon>Stramenopiles</taxon>
        <taxon>Oomycota</taxon>
        <taxon>Peronosporomycetes</taxon>
        <taxon>Peronosporales</taxon>
        <taxon>Peronosporaceae</taxon>
        <taxon>Phytophthora</taxon>
    </lineage>
</organism>
<accession>A0AAD9GLB9</accession>
<reference evidence="5" key="1">
    <citation type="submission" date="2023-08" db="EMBL/GenBank/DDBJ databases">
        <title>Reference Genome Resource for the Citrus Pathogen Phytophthora citrophthora.</title>
        <authorList>
            <person name="Moller H."/>
            <person name="Coetzee B."/>
            <person name="Rose L.J."/>
            <person name="Van Niekerk J.M."/>
        </authorList>
    </citation>
    <scope>NUCLEOTIDE SEQUENCE</scope>
    <source>
        <strain evidence="5">STE-U-9442</strain>
    </source>
</reference>
<protein>
    <submittedName>
        <fullName evidence="5">Cysteine synthase</fullName>
    </submittedName>
</protein>
<evidence type="ECO:0000256" key="1">
    <source>
        <dbReference type="ARBA" id="ARBA00001933"/>
    </source>
</evidence>
<comment type="caution">
    <text evidence="5">The sequence shown here is derived from an EMBL/GenBank/DDBJ whole genome shotgun (WGS) entry which is preliminary data.</text>
</comment>
<dbReference type="Pfam" id="PF00291">
    <property type="entry name" value="PALP"/>
    <property type="match status" value="1"/>
</dbReference>
<name>A0AAD9GLB9_9STRA</name>